<feature type="domain" description="Glucose-6-phosphate dehydrogenase C-terminal" evidence="3">
    <location>
        <begin position="58"/>
        <end position="129"/>
    </location>
</feature>
<evidence type="ECO:0000256" key="2">
    <source>
        <dbReference type="ARBA" id="ARBA00023277"/>
    </source>
</evidence>
<reference evidence="4 5" key="1">
    <citation type="journal article" date="2020" name="Nat. Food">
        <title>A phased Vanilla planifolia genome enables genetic improvement of flavour and production.</title>
        <authorList>
            <person name="Hasing T."/>
            <person name="Tang H."/>
            <person name="Brym M."/>
            <person name="Khazi F."/>
            <person name="Huang T."/>
            <person name="Chambers A.H."/>
        </authorList>
    </citation>
    <scope>NUCLEOTIDE SEQUENCE [LARGE SCALE GENOMIC DNA]</scope>
    <source>
        <tissue evidence="4">Leaf</tissue>
    </source>
</reference>
<dbReference type="GO" id="GO:0050661">
    <property type="term" value="F:NADP binding"/>
    <property type="evidence" value="ECO:0007669"/>
    <property type="project" value="InterPro"/>
</dbReference>
<dbReference type="Pfam" id="PF02781">
    <property type="entry name" value="G6PD_C"/>
    <property type="match status" value="1"/>
</dbReference>
<keyword evidence="5" id="KW-1185">Reference proteome</keyword>
<gene>
    <name evidence="4" type="ORF">HPP92_028600</name>
</gene>
<comment type="caution">
    <text evidence="4">The sequence shown here is derived from an EMBL/GenBank/DDBJ whole genome shotgun (WGS) entry which is preliminary data.</text>
</comment>
<dbReference type="InterPro" id="IPR022675">
    <property type="entry name" value="G6P_DH_C"/>
</dbReference>
<dbReference type="PANTHER" id="PTHR23429:SF11">
    <property type="entry name" value="GLUCOSE-6-PHOSPHATE 1-DEHYDROGENASE 2, CHLOROPLASTIC"/>
    <property type="match status" value="1"/>
</dbReference>
<dbReference type="PANTHER" id="PTHR23429">
    <property type="entry name" value="GLUCOSE-6-PHOSPHATE 1-DEHYDROGENASE G6PD"/>
    <property type="match status" value="1"/>
</dbReference>
<sequence length="218" mass="24517">MVDEMGFESDQQRLEYNSGMFLGTYTRGGANHPLYDTHALGLTIPVTGKDQYFDQLLYSKEIPDAYERLLLDAIEGERRLFIRSDELDAAWKLFTPLLKELEESKIAPELYPYGGRGPLGAHYLAAKHNVRTACLSSCSRAYSIISLSSDLNPKVPFQRKDVEGRVLAYRKAAANSANFLSNVCIPLVVSFSEYLACRVSGQDFIIFFGFIVGYDMVR</sequence>
<dbReference type="GO" id="GO:0004345">
    <property type="term" value="F:glucose-6-phosphate dehydrogenase activity"/>
    <property type="evidence" value="ECO:0007669"/>
    <property type="project" value="InterPro"/>
</dbReference>
<proteinExistence type="predicted"/>
<dbReference type="GO" id="GO:0009570">
    <property type="term" value="C:chloroplast stroma"/>
    <property type="evidence" value="ECO:0007669"/>
    <property type="project" value="TreeGrafter"/>
</dbReference>
<keyword evidence="2" id="KW-0119">Carbohydrate metabolism</keyword>
<accession>A0A835P4U5</accession>
<evidence type="ECO:0000313" key="4">
    <source>
        <dbReference type="EMBL" id="KAG0446960.1"/>
    </source>
</evidence>
<dbReference type="AlphaFoldDB" id="A0A835P4U5"/>
<protein>
    <recommendedName>
        <fullName evidence="3">Glucose-6-phosphate dehydrogenase C-terminal domain-containing protein</fullName>
    </recommendedName>
</protein>
<name>A0A835P4U5_VANPL</name>
<dbReference type="GO" id="GO:0006006">
    <property type="term" value="P:glucose metabolic process"/>
    <property type="evidence" value="ECO:0007669"/>
    <property type="project" value="InterPro"/>
</dbReference>
<evidence type="ECO:0000256" key="1">
    <source>
        <dbReference type="ARBA" id="ARBA00022857"/>
    </source>
</evidence>
<dbReference type="Gene3D" id="3.30.360.10">
    <property type="entry name" value="Dihydrodipicolinate Reductase, domain 2"/>
    <property type="match status" value="1"/>
</dbReference>
<organism evidence="4 5">
    <name type="scientific">Vanilla planifolia</name>
    <name type="common">Vanilla</name>
    <dbReference type="NCBI Taxonomy" id="51239"/>
    <lineage>
        <taxon>Eukaryota</taxon>
        <taxon>Viridiplantae</taxon>
        <taxon>Streptophyta</taxon>
        <taxon>Embryophyta</taxon>
        <taxon>Tracheophyta</taxon>
        <taxon>Spermatophyta</taxon>
        <taxon>Magnoliopsida</taxon>
        <taxon>Liliopsida</taxon>
        <taxon>Asparagales</taxon>
        <taxon>Orchidaceae</taxon>
        <taxon>Vanilloideae</taxon>
        <taxon>Vanilleae</taxon>
        <taxon>Vanilla</taxon>
    </lineage>
</organism>
<dbReference type="SUPFAM" id="SSF55347">
    <property type="entry name" value="Glyceraldehyde-3-phosphate dehydrogenase-like, C-terminal domain"/>
    <property type="match status" value="1"/>
</dbReference>
<dbReference type="Proteomes" id="UP000636800">
    <property type="component" value="Unassembled WGS sequence"/>
</dbReference>
<dbReference type="InterPro" id="IPR001282">
    <property type="entry name" value="G6P_DH"/>
</dbReference>
<dbReference type="GO" id="GO:0009051">
    <property type="term" value="P:pentose-phosphate shunt, oxidative branch"/>
    <property type="evidence" value="ECO:0007669"/>
    <property type="project" value="TreeGrafter"/>
</dbReference>
<dbReference type="EMBL" id="JADCNL010000529">
    <property type="protein sequence ID" value="KAG0446960.1"/>
    <property type="molecule type" value="Genomic_DNA"/>
</dbReference>
<keyword evidence="1" id="KW-0521">NADP</keyword>
<evidence type="ECO:0000259" key="3">
    <source>
        <dbReference type="Pfam" id="PF02781"/>
    </source>
</evidence>
<evidence type="ECO:0000313" key="5">
    <source>
        <dbReference type="Proteomes" id="UP000636800"/>
    </source>
</evidence>
<dbReference type="OrthoDB" id="6415790at2759"/>